<sequence>MSHSHQRSLFDDEKEIVQNQPETPSPLQSTEPHSYLPEADRKLVIRASAGTGKTFQLSNRFLTLLRGSTPDKILASTFTRKAAAEITDRILLRLAQAALDDADFQSLKSFTGSPEITQKDCLTLLKVLTQNLHRLRISTLDGFFSRLAGSFSLELRLPPGWRLMDEIEAEHLQDRAIDHVLREGELQELKNLMHQLDKGSVRRSVYQLISEHISQFHEIYLRTDAQAWKQFGKIQSPSSDELESIVARLAAEPIENSRMETARNGDIQRIEDEEWPALYKTGLLSKVLGDGKYHRKEIPDNLKSLYLELEKIARAKWLAPWAVQTAATYELIEKYDRVYEQLKRETGGLRFDDLTRRLAHSLSNRSTSDLAHRLDGTIDHVLLDEFQDTSVPQWSVIRPFAQDTTTGTNKSFFCVGDGKQAIYGWRGGEAAIFDAITQQLEDVEERPLNKSFRSSPVVIETVNRIFQGIGNHDGFGENQAVLKRWSNEFPKHETARTELPGYFQLLTSPIPKDMEPGDRDQSRVDAELNQFVANMIADQLKVAPTGTIGVLTRGNAKIGELIYELNQLGIDASEEGGNPLVDSAAVQLVLALFHLADHPGDTIARFHIVNSPLGAIVNLVNHENDRAAHLFSDQFRKRISQSGYGETVHELTGQLAQHCNRRELRRLIQLSALANEFDTISQSLRTSEFVEFVEKQKVQEPTDSRVRVMTIHQSKGLQFDTVIFAECDGLMTKPPKYLSYTPKPGEPPEAVALYQSQEFQDLFPKKLKLALAQTTDKAIVESLCLLYVALTRAVHNLQIIVRPRTAKSAEKTLPKTHAGLIRAALAPTAQLESNVVLAEAGDPAWYQSLPQLDSKSESPPPPRELNIQFKQSDQSRRLPRVAPSSKEGTKLVQLENILPTGDSKAVDRGTLFHAWMEQIGWLDDGIPEDEILLGLATQLGIQGIDLEQSLAEFHQSVSRQALKSLLSKRPYLSAESMNVSEETKQEILQAPVDVTFRNERAFAVRENGSLLTGSIDRLVTISRDSTVLAAEIIDFKTDALPNDLIAINDRVEYYRGQIQAYVQAVSNFYKISPQQISSKLVLLKLGRVINVDVEG</sequence>
<dbReference type="EC" id="5.6.2.4" evidence="12"/>
<dbReference type="InterPro" id="IPR011335">
    <property type="entry name" value="Restrct_endonuc-II-like"/>
</dbReference>
<evidence type="ECO:0000256" key="10">
    <source>
        <dbReference type="ARBA" id="ARBA00023235"/>
    </source>
</evidence>
<dbReference type="GO" id="GO:0033202">
    <property type="term" value="C:DNA helicase complex"/>
    <property type="evidence" value="ECO:0007669"/>
    <property type="project" value="TreeGrafter"/>
</dbReference>
<evidence type="ECO:0000256" key="8">
    <source>
        <dbReference type="ARBA" id="ARBA00023125"/>
    </source>
</evidence>
<dbReference type="GO" id="GO:0004527">
    <property type="term" value="F:exonuclease activity"/>
    <property type="evidence" value="ECO:0007669"/>
    <property type="project" value="UniProtKB-KW"/>
</dbReference>
<feature type="region of interest" description="Disordered" evidence="16">
    <location>
        <begin position="1"/>
        <end position="34"/>
    </location>
</feature>
<evidence type="ECO:0000256" key="5">
    <source>
        <dbReference type="ARBA" id="ARBA00022806"/>
    </source>
</evidence>
<dbReference type="InterPro" id="IPR000212">
    <property type="entry name" value="DNA_helicase_UvrD/REP"/>
</dbReference>
<evidence type="ECO:0000259" key="17">
    <source>
        <dbReference type="PROSITE" id="PS51198"/>
    </source>
</evidence>
<keyword evidence="1" id="KW-0540">Nuclease</keyword>
<evidence type="ECO:0000256" key="2">
    <source>
        <dbReference type="ARBA" id="ARBA00022741"/>
    </source>
</evidence>
<keyword evidence="5 15" id="KW-0347">Helicase</keyword>
<keyword evidence="9" id="KW-0234">DNA repair</keyword>
<dbReference type="GO" id="GO:0005829">
    <property type="term" value="C:cytosol"/>
    <property type="evidence" value="ECO:0007669"/>
    <property type="project" value="TreeGrafter"/>
</dbReference>
<dbReference type="Gene3D" id="3.40.50.300">
    <property type="entry name" value="P-loop containing nucleotide triphosphate hydrolases"/>
    <property type="match status" value="4"/>
</dbReference>
<feature type="domain" description="UvrD-like helicase ATP-binding" evidence="17">
    <location>
        <begin position="26"/>
        <end position="455"/>
    </location>
</feature>
<feature type="compositionally biased region" description="Polar residues" evidence="16">
    <location>
        <begin position="17"/>
        <end position="32"/>
    </location>
</feature>
<dbReference type="GO" id="GO:0016887">
    <property type="term" value="F:ATP hydrolysis activity"/>
    <property type="evidence" value="ECO:0007669"/>
    <property type="project" value="RHEA"/>
</dbReference>
<dbReference type="GO" id="GO:0000725">
    <property type="term" value="P:recombinational repair"/>
    <property type="evidence" value="ECO:0007669"/>
    <property type="project" value="TreeGrafter"/>
</dbReference>
<dbReference type="GO" id="GO:0005524">
    <property type="term" value="F:ATP binding"/>
    <property type="evidence" value="ECO:0007669"/>
    <property type="project" value="UniProtKB-UniRule"/>
</dbReference>
<dbReference type="PROSITE" id="PS51198">
    <property type="entry name" value="UVRD_HELICASE_ATP_BIND"/>
    <property type="match status" value="1"/>
</dbReference>
<proteinExistence type="predicted"/>
<evidence type="ECO:0000256" key="4">
    <source>
        <dbReference type="ARBA" id="ARBA00022801"/>
    </source>
</evidence>
<dbReference type="AlphaFoldDB" id="A0A517QM25"/>
<dbReference type="Proteomes" id="UP000315724">
    <property type="component" value="Chromosome"/>
</dbReference>
<dbReference type="InterPro" id="IPR038726">
    <property type="entry name" value="PDDEXK_AddAB-type"/>
</dbReference>
<dbReference type="GO" id="GO:0043138">
    <property type="term" value="F:3'-5' DNA helicase activity"/>
    <property type="evidence" value="ECO:0007669"/>
    <property type="project" value="UniProtKB-EC"/>
</dbReference>
<dbReference type="PANTHER" id="PTHR11070">
    <property type="entry name" value="UVRD / RECB / PCRA DNA HELICASE FAMILY MEMBER"/>
    <property type="match status" value="1"/>
</dbReference>
<keyword evidence="2 15" id="KW-0547">Nucleotide-binding</keyword>
<dbReference type="PROSITE" id="PS51217">
    <property type="entry name" value="UVRD_HELICASE_CTER"/>
    <property type="match status" value="1"/>
</dbReference>
<dbReference type="InterPro" id="IPR011604">
    <property type="entry name" value="PDDEXK-like_dom_sf"/>
</dbReference>
<keyword evidence="8" id="KW-0238">DNA-binding</keyword>
<dbReference type="Gene3D" id="3.90.320.10">
    <property type="match status" value="1"/>
</dbReference>
<evidence type="ECO:0000256" key="1">
    <source>
        <dbReference type="ARBA" id="ARBA00022722"/>
    </source>
</evidence>
<dbReference type="OrthoDB" id="9810135at2"/>
<reference evidence="19 20" key="1">
    <citation type="submission" date="2019-02" db="EMBL/GenBank/DDBJ databases">
        <title>Deep-cultivation of Planctomycetes and their phenomic and genomic characterization uncovers novel biology.</title>
        <authorList>
            <person name="Wiegand S."/>
            <person name="Jogler M."/>
            <person name="Boedeker C."/>
            <person name="Pinto D."/>
            <person name="Vollmers J."/>
            <person name="Rivas-Marin E."/>
            <person name="Kohn T."/>
            <person name="Peeters S.H."/>
            <person name="Heuer A."/>
            <person name="Rast P."/>
            <person name="Oberbeckmann S."/>
            <person name="Bunk B."/>
            <person name="Jeske O."/>
            <person name="Meyerdierks A."/>
            <person name="Storesund J.E."/>
            <person name="Kallscheuer N."/>
            <person name="Luecker S."/>
            <person name="Lage O.M."/>
            <person name="Pohl T."/>
            <person name="Merkel B.J."/>
            <person name="Hornburger P."/>
            <person name="Mueller R.-W."/>
            <person name="Bruemmer F."/>
            <person name="Labrenz M."/>
            <person name="Spormann A.M."/>
            <person name="Op den Camp H."/>
            <person name="Overmann J."/>
            <person name="Amann R."/>
            <person name="Jetten M.S.M."/>
            <person name="Mascher T."/>
            <person name="Medema M.H."/>
            <person name="Devos D.P."/>
            <person name="Kaster A.-K."/>
            <person name="Ovreas L."/>
            <person name="Rohde M."/>
            <person name="Galperin M.Y."/>
            <person name="Jogler C."/>
        </authorList>
    </citation>
    <scope>NUCLEOTIDE SEQUENCE [LARGE SCALE GENOMIC DNA]</scope>
    <source>
        <strain evidence="19 20">Mal48</strain>
    </source>
</reference>
<evidence type="ECO:0000256" key="13">
    <source>
        <dbReference type="ARBA" id="ARBA00034923"/>
    </source>
</evidence>
<keyword evidence="20" id="KW-1185">Reference proteome</keyword>
<evidence type="ECO:0000256" key="3">
    <source>
        <dbReference type="ARBA" id="ARBA00022763"/>
    </source>
</evidence>
<comment type="catalytic activity">
    <reaction evidence="11">
        <text>Couples ATP hydrolysis with the unwinding of duplex DNA by translocating in the 3'-5' direction.</text>
        <dbReference type="EC" id="5.6.2.4"/>
    </reaction>
</comment>
<name>A0A517QM25_9PLAN</name>
<dbReference type="RefSeq" id="WP_145198122.1">
    <property type="nucleotide sequence ID" value="NZ_CP036267.1"/>
</dbReference>
<dbReference type="InterPro" id="IPR014017">
    <property type="entry name" value="DNA_helicase_UvrD-like_C"/>
</dbReference>
<feature type="domain" description="UvrD-like helicase C-terminal" evidence="18">
    <location>
        <begin position="480"/>
        <end position="716"/>
    </location>
</feature>
<evidence type="ECO:0000313" key="19">
    <source>
        <dbReference type="EMBL" id="QDT32686.1"/>
    </source>
</evidence>
<comment type="catalytic activity">
    <reaction evidence="14">
        <text>ATP + H2O = ADP + phosphate + H(+)</text>
        <dbReference type="Rhea" id="RHEA:13065"/>
        <dbReference type="ChEBI" id="CHEBI:15377"/>
        <dbReference type="ChEBI" id="CHEBI:15378"/>
        <dbReference type="ChEBI" id="CHEBI:30616"/>
        <dbReference type="ChEBI" id="CHEBI:43474"/>
        <dbReference type="ChEBI" id="CHEBI:456216"/>
        <dbReference type="EC" id="5.6.2.4"/>
    </reaction>
</comment>
<evidence type="ECO:0000256" key="16">
    <source>
        <dbReference type="SAM" id="MobiDB-lite"/>
    </source>
</evidence>
<evidence type="ECO:0000256" key="14">
    <source>
        <dbReference type="ARBA" id="ARBA00048988"/>
    </source>
</evidence>
<dbReference type="Pfam" id="PF00580">
    <property type="entry name" value="UvrD-helicase"/>
    <property type="match status" value="1"/>
</dbReference>
<evidence type="ECO:0000259" key="18">
    <source>
        <dbReference type="PROSITE" id="PS51217"/>
    </source>
</evidence>
<gene>
    <name evidence="19" type="primary">addA</name>
    <name evidence="19" type="ORF">Mal48_19330</name>
</gene>
<protein>
    <recommendedName>
        <fullName evidence="12">DNA 3'-5' helicase</fullName>
        <ecNumber evidence="12">5.6.2.4</ecNumber>
    </recommendedName>
    <alternativeName>
        <fullName evidence="13">DNA 3'-5' helicase II</fullName>
    </alternativeName>
</protein>
<feature type="binding site" evidence="15">
    <location>
        <begin position="47"/>
        <end position="54"/>
    </location>
    <ligand>
        <name>ATP</name>
        <dbReference type="ChEBI" id="CHEBI:30616"/>
    </ligand>
</feature>
<keyword evidence="3" id="KW-0227">DNA damage</keyword>
<dbReference type="GO" id="GO:0003677">
    <property type="term" value="F:DNA binding"/>
    <property type="evidence" value="ECO:0007669"/>
    <property type="project" value="UniProtKB-KW"/>
</dbReference>
<keyword evidence="10" id="KW-0413">Isomerase</keyword>
<keyword evidence="6" id="KW-0269">Exonuclease</keyword>
<evidence type="ECO:0000256" key="15">
    <source>
        <dbReference type="PROSITE-ProRule" id="PRU00560"/>
    </source>
</evidence>
<dbReference type="EMBL" id="CP036267">
    <property type="protein sequence ID" value="QDT32686.1"/>
    <property type="molecule type" value="Genomic_DNA"/>
</dbReference>
<organism evidence="19 20">
    <name type="scientific">Thalassoglobus polymorphus</name>
    <dbReference type="NCBI Taxonomy" id="2527994"/>
    <lineage>
        <taxon>Bacteria</taxon>
        <taxon>Pseudomonadati</taxon>
        <taxon>Planctomycetota</taxon>
        <taxon>Planctomycetia</taxon>
        <taxon>Planctomycetales</taxon>
        <taxon>Planctomycetaceae</taxon>
        <taxon>Thalassoglobus</taxon>
    </lineage>
</organism>
<dbReference type="InterPro" id="IPR027417">
    <property type="entry name" value="P-loop_NTPase"/>
</dbReference>
<dbReference type="Pfam" id="PF13361">
    <property type="entry name" value="UvrD_C"/>
    <property type="match status" value="1"/>
</dbReference>
<dbReference type="SUPFAM" id="SSF52540">
    <property type="entry name" value="P-loop containing nucleoside triphosphate hydrolases"/>
    <property type="match status" value="1"/>
</dbReference>
<evidence type="ECO:0000256" key="6">
    <source>
        <dbReference type="ARBA" id="ARBA00022839"/>
    </source>
</evidence>
<accession>A0A517QM25</accession>
<evidence type="ECO:0000256" key="11">
    <source>
        <dbReference type="ARBA" id="ARBA00034617"/>
    </source>
</evidence>
<evidence type="ECO:0000256" key="9">
    <source>
        <dbReference type="ARBA" id="ARBA00023204"/>
    </source>
</evidence>
<dbReference type="InterPro" id="IPR014016">
    <property type="entry name" value="UvrD-like_ATP-bd"/>
</dbReference>
<evidence type="ECO:0000256" key="7">
    <source>
        <dbReference type="ARBA" id="ARBA00022840"/>
    </source>
</evidence>
<keyword evidence="7 15" id="KW-0067">ATP-binding</keyword>
<evidence type="ECO:0000256" key="12">
    <source>
        <dbReference type="ARBA" id="ARBA00034808"/>
    </source>
</evidence>
<keyword evidence="4 15" id="KW-0378">Hydrolase</keyword>
<dbReference type="PANTHER" id="PTHR11070:SF2">
    <property type="entry name" value="ATP-DEPENDENT DNA HELICASE SRS2"/>
    <property type="match status" value="1"/>
</dbReference>
<dbReference type="KEGG" id="tpol:Mal48_19330"/>
<dbReference type="SUPFAM" id="SSF52980">
    <property type="entry name" value="Restriction endonuclease-like"/>
    <property type="match status" value="1"/>
</dbReference>
<evidence type="ECO:0000313" key="20">
    <source>
        <dbReference type="Proteomes" id="UP000315724"/>
    </source>
</evidence>
<dbReference type="Pfam" id="PF12705">
    <property type="entry name" value="PDDEXK_1"/>
    <property type="match status" value="1"/>
</dbReference>